<dbReference type="PROSITE" id="PS00330">
    <property type="entry name" value="HEMOLYSIN_CALCIUM"/>
    <property type="match status" value="30"/>
</dbReference>
<evidence type="ECO:0000313" key="6">
    <source>
        <dbReference type="EMBL" id="MFC3144386.1"/>
    </source>
</evidence>
<feature type="domain" description="Cadherin-like" evidence="5">
    <location>
        <begin position="1732"/>
        <end position="1818"/>
    </location>
</feature>
<organism evidence="6 7">
    <name type="scientific">Psychromarinibacter halotolerans</name>
    <dbReference type="NCBI Taxonomy" id="1775175"/>
    <lineage>
        <taxon>Bacteria</taxon>
        <taxon>Pseudomonadati</taxon>
        <taxon>Pseudomonadota</taxon>
        <taxon>Alphaproteobacteria</taxon>
        <taxon>Rhodobacterales</taxon>
        <taxon>Paracoccaceae</taxon>
        <taxon>Psychromarinibacter</taxon>
    </lineage>
</organism>
<evidence type="ECO:0000256" key="2">
    <source>
        <dbReference type="ARBA" id="ARBA00022525"/>
    </source>
</evidence>
<protein>
    <submittedName>
        <fullName evidence="6">Ig-like domain-containing protein</fullName>
    </submittedName>
</protein>
<feature type="region of interest" description="Disordered" evidence="3">
    <location>
        <begin position="397"/>
        <end position="468"/>
    </location>
</feature>
<dbReference type="Gene3D" id="2.60.40.2810">
    <property type="match status" value="4"/>
</dbReference>
<dbReference type="InterPro" id="IPR050557">
    <property type="entry name" value="RTX_toxin/Mannuronan_C5-epim"/>
</dbReference>
<feature type="region of interest" description="Disordered" evidence="3">
    <location>
        <begin position="1211"/>
        <end position="1297"/>
    </location>
</feature>
<feature type="compositionally biased region" description="Low complexity" evidence="3">
    <location>
        <begin position="491"/>
        <end position="502"/>
    </location>
</feature>
<dbReference type="Pfam" id="PF07705">
    <property type="entry name" value="CARDB"/>
    <property type="match status" value="1"/>
</dbReference>
<dbReference type="SUPFAM" id="SSF141072">
    <property type="entry name" value="CalX-like"/>
    <property type="match status" value="2"/>
</dbReference>
<feature type="compositionally biased region" description="Acidic residues" evidence="3">
    <location>
        <begin position="1222"/>
        <end position="1232"/>
    </location>
</feature>
<dbReference type="InterPro" id="IPR011635">
    <property type="entry name" value="CARDB"/>
</dbReference>
<sequence length="4668" mass="472327">MDQYIDGTENDDVLTGDTGNDTLVGLGGNDRLDGQGGNDSIDAGDGADLGLGGDGDDTILGGLGDDTLQGGDGADSLDGGDDADVLNGDAGDDTLIGGGGADYLNGGGGNDSVVGDAGNDTIDGGSGEDTLEGGVGNDSITDYSSSTDANSFSGGEGDDTLRGYGTYFDGGIGQDRIEFGSQSGAGIVVNGGDGADTISRNSSVATDTAVLIDGGAGDDTITGTRYGLDTILGGDGNDSINGGTTSTSTSYRPDSINGGAGDDTIIGSGHEDTLEGGADNDSIEGNSGNDQIFGGTGDDILEGGQGDDTIVGGDGLDIAVLSGTRANFAVVQDGANLIAINLITGDRDQIAMDVETLRFTDVDVDVATTSFGTLQTALPGGGTVTGSAQDDELLGDAGDDTLVGVGGNDRLDGQGGNDSIEAGDGADLGLGGDGDDTILGGLGDDTLQGGEGADSLDGGDDADVLNGDAGDDTLIGGAGADFLNGGGGNDSVVGDAGNDTIDGGTGDDTLEGGAGNDSITDYSSSTDANSFSGGDGDDTLSGYGTYFDGGIGQDLIYFGSQSGAGIVVNGGDGADTISRNSNVATDTAVLIDGGAGDDTITGTRYGLDTILGGDGNDSINGGTTSTSTSYRPDSIDGGAGDDTILGSGLDDTLEGGADNDSIEGNSGNDQIFGGTGDDIIRGGVGDDTIFGGDGQDTLYGQSGNDELDGEGGDDVLSGASGLDTLSGGDGNDSLDGGEDDDTLSGGDGNDSLDGGEDDDTLIGGAGDDELFDLLGNNTAEFSGNQSDYDISLDGASGTYIVTDLRSGSPDGTDQLRGIGTLVFADGSVSIDPFPALVLTGTEGDDTLTGLDDDDTLFGLGGDDQLDGQGGNDSIEAGDGADLGVGGDGDDTILGGLGDDTLQGGEGADSLDGGDDADVLNGDAGDDTLIGGGGADYLNGGGGNDSVVGDAGNDTITGGSGEDTLEGGAGNDSITDYGSLTDANSFSGGEGDDTLSGYGTYFDGGIGQDRIDFGSQSGAGIVVNGGDGADTVSRNSSVATDMEVLIDGGAGDDTITGTRYGLDTILGGDGNDSIYGGTTNTSTSYRPDSIDGGAGDDTIIGSGLDDTLEGGADNDSIEGNSGNDQIFGGTGDDILEGGQGDDIIVGGDGLDIAVLSGPRANFAVVQDGANLIAINLITGDRDQIAMDVETLRFTDVDVDVATTSFGTLQTAAPGGGTVTGSAQDDELLGDAGDDTLVGVGGNDRLDGQGGNDSIEAGDGADLGLGGDGDDTILGGLGDDTLQGGEGADSLDGGDDADVLYGQAGDDTLIGGAGADFLNGGVGNDSVVGDAGNDTIDGGSGDDALEGGAGDDSLTDYNSSTEVNSFSGGEGDDTLRGYGTYFDGGIGQDRIDFVDQSGADIFVNGGDGADTISRYGSVVTDTAVLIDGGAGDDTITGTRYGLDTILGGDGNDSINGGTTSTWSGYRPDSIDGGAGDDTIIGSGLDDTLEGGADNDSIEGNSGNDQIFGGTGDDIIRGGVGDDTIFGGGESGDGPGDIAIYSGTRAQYTVIGDQTGLQVIHNTGSDGTDVLTDVEVLRFSDGDLPVATGFTGVDLLGTSGDDNGLPGNPGALVGTILNDTIQGLAGDDSLVGLDGQDTLDGGDGADTIEAGGEDDSVLGGDGNDLLTGGGGDDTLEGGAGLDVAVYAGDSADFLIAGDDTSATVTDLNAADGDEGSDTLSGIRILRFADQDVVFNQVPVTDGEAFSSDEDSVFEIATSVLLEGDTDPDADPLTITAVQNATNGTVQLIGDTVRFTPDPDYFGPASFDYVVSDGYETSVQAVTVDILSVNDAPVAVADAAETDFEAAVTLNVLDNDSDPEGDPLQLTGTGPASHGTVTVGSGGEVTYTPLAGFSGTDTFSYTVEDGNGGSMTGQVAITVLAPPNTPPEAADDSFATLETQTVAGEVLGNDTDTDADPLTVYAVEGLTAVVGSSYTLASGAVVTMQTNGTFVYDPDGAFDLASGESATDSFTYTISDGEGGFSEAVVNIDLTGVGAPPVATQDAYSSDEETPVVGNVITDDTGTGADSDPDGDDITVIAVEGRPIADGPITLVSGAVVTMAPDGSFTYDPSGAQDALGEGATGTDTFTYTISDGAGGVTKSAAVITLAGVNDAPVAADDAYEVVETSVLTGNVIKLPEEEDCGCGGTVTVLEDGTDVDPDGDALVVSAVNGSTSDVGAQITLASGALLLLNADGSFSYDPNGAFSTLAYGETGADSFQYTVDDGAGGSDTALVTLSVNGIAGAPDLVVSDVEFEGGKTDEWVSVSYRVDNLGGATLPDTGWTDKLFLSIDTVLDENDIFLRDLSFSGTLDAGSFYERSATVKMPGENGDYYLLVKTDAGGSTVLEVDESNNIGASLAPAGVLPAYHSTLVANTGSVVGGEAIQLSGQAIDVETGEAAPFEFVTIEAEIDGTTRTIDVLTDITGQWSTSFTTLPGQGGTLSLNAHHPGNPGEDAAPEATVDIFGMDILEDYVTFEVVNGQSGTLSLTLDNFGDLDLTGLNATIEGLPTSWNVTPVLEATTLAGDGTITLDLNATMPEVTAYDFTDVVVRVTSDQGAETSANVRIDPVSSLADLVIEQTSIEGFALRGEQELVSFTITNEGSTASAPITVLLPELDWMGLATPQVIESLGAGESREIFVSLTPDDDVPFGTFSGSISVSEAGGDFASLPFTFYTASDATGTLELNLVDELFYFSDEAPKVDDGRVTVTNAVTGEIVFSSMDVDGMVTISDIPEGLYNVRIDAKDHDSYQSTIEINPGQTNSIDAFMSKQTVKYYWSVEETEVEDRYTVNVEAEFATDVPEPVVVIDPPLIDLAELDQVGEEIVVEMTATNYGLIAVNNFELNIGDHPFYNFDYPEGAFDVLDAKSEITIPIKITRVADFEVEAEESNIVLEKGLLGDMADEKMGALSTFDAPGAVPASEPVSCVIQAEVYFSYPCGPNDVYKVVSIGIANADGNCDDGVPGGFGFGGGGLGGGFGGGGGAGGGGAGGGFSSGGPNGGTPQQPVFSPVIPIPKVDLCDLVDPFVDCGKTFAPQFAPAFDFVRFIAQGPGGGNANDLAGSVAQGLEDYFDPDQIDGLAPLGRIEDGIKCARALADLLGWKQGVDFLDNVLAYTGKVLPIATIVDDFDDIGDILDLEDLGDFVDLADDVVEIVNGLTGVSQPSDASPMSLHAAPAMLETGMTDAQLALSLALSSFNASLDYQSYLFGDQAWLDTEDAAGVSGWIGEFSAFLVDGARRLTVEEKGYLLGLTLPDDISSDEAEAFLERWNRSIDYWNAGIINEEDVPNGMSSDFIALDRLEVLASAYISHGLIADAYGYSDLSSLTEQALNLVEAEQTAPVGGVCASVRISISQDVVLTRQAFLAELEIVNETTKDLSNIALQIEVRDSSGNLVEQTEFGITDPFLDGSLTAIDGTGVIAGGESGSATFTLVPSRLAAASGEETYTISGSLSYVENGVQVAVPLRQEEITVRPQAELELDYFMQRNVFSDDPFTDDVVEVSQPFALGILVNNVGAGDATNLSITSAQPKIIENEKGLLIDFEILGTEVNGEGVAPTLNADFGDIAAGDAETAVWLMQSSLQGKFVDYDVSFTHENSLGFEELSLITETRIHELVQVVQDDRSGSDGLSDFLVNDDWETDPTALPDTLYTSDGEVLAVALATGEVADGVAGPSDLVVEVTATMAAGYSYASLLDPGAGEYTIASIVRESDGKVLLDANYWQTDRTFPPSGRPEYEDVLHLLDHNETAGPQTYIVTYTAKNVGPTANDDTVLTDENTSISFDALANDTDPEGDPLSVVGVTQGADGSVVVGTSGTLIYTPDANFTGSDSFTYTIVDGNGGTSVGTVDVTVNDIANPASSVSIEVGTGNPDDAGFTSFASSAGSEGADGNTEVWFVVRRLGDLSGDVDVSLQLSTTADSDDYSGSVPQTVTLRSGVEESYFRLDVFGDDVIEADEDLTVAITGTSRADVVTEPGASSATYTIENDDLASTVSVAVTRVGSGETPSTTSSFTEGDSGSYDLSFTVTRTGDLTGAVTLTLAALGTVNAADIAGSIPDEVTLVDGQASVSFVVSVTGDTEFESDEDVGVELVSTDRTNVSIDPTGQTAIHTILNDDVPNLAPQGIDDRADTAESAAIVIDVLGNDSDPEGGPISLVSVAAPLFGSAEITAAGMIEYVPMPGFVGSDRFFYVIDDDEGQISTAEVVVTVAPTGSTFVLGTPESDDLSASGDTEYFELQGSNDTISGSLSDFDGDTVSDFGTGDAIVLQEASLSPDDVTVVAGSAILSFDANGDGTPESVLTLEGDFSGETFEVSSVNGETTVVLAGPAASQLTPAGERFITEDAGPNRVYGDGGDDVIATSAGDDMVSSGAGDDVVLAGSGNDTIIGGLGADNLTGGEGSDMFAFSAGDFQVGGFTADFVTDFTPGEDIIELSGFGITDPGSLSFITVAEGDAIDLGSGRFIVLEGLSQSDLLPGDIVATEFARTYGLIATNPVHNLTDADDRFISTDTGATEIFAGGGDDAIVGGSGDDTIRGESGADVLVGGAGNDKLIGGEGADQLSGRDGADVFEFTFGEETTFVAEFITDYEVGTDTLDLIDFGYSSAGDLTFTTAGSGDVAIQLTPSRFIVFEGHTDVAAIEADASTWNFV</sequence>
<dbReference type="Pfam" id="PF17892">
    <property type="entry name" value="Cadherin_5"/>
    <property type="match status" value="1"/>
</dbReference>
<feature type="compositionally biased region" description="Polar residues" evidence="3">
    <location>
        <begin position="517"/>
        <end position="532"/>
    </location>
</feature>
<feature type="compositionally biased region" description="Low complexity" evidence="3">
    <location>
        <begin position="898"/>
        <end position="910"/>
    </location>
</feature>
<dbReference type="SUPFAM" id="SSF51120">
    <property type="entry name" value="beta-Roll"/>
    <property type="match status" value="11"/>
</dbReference>
<evidence type="ECO:0000259" key="4">
    <source>
        <dbReference type="Pfam" id="PF07705"/>
    </source>
</evidence>
<accession>A0ABV7GXY8</accession>
<feature type="compositionally biased region" description="Gly residues" evidence="3">
    <location>
        <begin position="1656"/>
        <end position="1668"/>
    </location>
</feature>
<feature type="region of interest" description="Disordered" evidence="3">
    <location>
        <begin position="1633"/>
        <end position="1668"/>
    </location>
</feature>
<evidence type="ECO:0000256" key="3">
    <source>
        <dbReference type="SAM" id="MobiDB-lite"/>
    </source>
</evidence>
<feature type="compositionally biased region" description="Polar residues" evidence="3">
    <location>
        <begin position="138"/>
        <end position="153"/>
    </location>
</feature>
<keyword evidence="7" id="KW-1185">Reference proteome</keyword>
<comment type="caution">
    <text evidence="6">The sequence shown here is derived from an EMBL/GenBank/DDBJ whole genome shotgun (WGS) entry which is preliminary data.</text>
</comment>
<dbReference type="Gene3D" id="2.150.10.10">
    <property type="entry name" value="Serralysin-like metalloprotease, C-terminal"/>
    <property type="match status" value="16"/>
</dbReference>
<dbReference type="Pfam" id="PF17963">
    <property type="entry name" value="Big_9"/>
    <property type="match status" value="6"/>
</dbReference>
<dbReference type="EMBL" id="JBHRTB010000010">
    <property type="protein sequence ID" value="MFC3144386.1"/>
    <property type="molecule type" value="Genomic_DNA"/>
</dbReference>
<feature type="region of interest" description="Disordered" evidence="3">
    <location>
        <begin position="945"/>
        <end position="972"/>
    </location>
</feature>
<feature type="compositionally biased region" description="Low complexity" evidence="3">
    <location>
        <begin position="444"/>
        <end position="456"/>
    </location>
</feature>
<dbReference type="NCBIfam" id="NF012211">
    <property type="entry name" value="tand_rpt_95"/>
    <property type="match status" value="6"/>
</dbReference>
<feature type="domain" description="CARDB" evidence="4">
    <location>
        <begin position="2278"/>
        <end position="2387"/>
    </location>
</feature>
<dbReference type="PRINTS" id="PR00313">
    <property type="entry name" value="CABNDNGRPT"/>
</dbReference>
<dbReference type="InterPro" id="IPR041690">
    <property type="entry name" value="Cadherin_5"/>
</dbReference>
<evidence type="ECO:0000256" key="1">
    <source>
        <dbReference type="ARBA" id="ARBA00004613"/>
    </source>
</evidence>
<feature type="compositionally biased region" description="Low complexity" evidence="3">
    <location>
        <begin position="1277"/>
        <end position="1289"/>
    </location>
</feature>
<feature type="region of interest" description="Disordered" evidence="3">
    <location>
        <begin position="858"/>
        <end position="924"/>
    </location>
</feature>
<feature type="compositionally biased region" description="Low complexity" evidence="3">
    <location>
        <begin position="714"/>
        <end position="734"/>
    </location>
</feature>
<name>A0ABV7GXY8_9RHOB</name>
<reference evidence="7" key="1">
    <citation type="journal article" date="2019" name="Int. J. Syst. Evol. Microbiol.">
        <title>The Global Catalogue of Microorganisms (GCM) 10K type strain sequencing project: providing services to taxonomists for standard genome sequencing and annotation.</title>
        <authorList>
            <consortium name="The Broad Institute Genomics Platform"/>
            <consortium name="The Broad Institute Genome Sequencing Center for Infectious Disease"/>
            <person name="Wu L."/>
            <person name="Ma J."/>
        </authorList>
    </citation>
    <scope>NUCLEOTIDE SEQUENCE [LARGE SCALE GENOMIC DNA]</scope>
    <source>
        <strain evidence="7">KCTC 52366</strain>
    </source>
</reference>
<evidence type="ECO:0000259" key="5">
    <source>
        <dbReference type="Pfam" id="PF17892"/>
    </source>
</evidence>
<dbReference type="PANTHER" id="PTHR38340:SF1">
    <property type="entry name" value="S-LAYER PROTEIN"/>
    <property type="match status" value="1"/>
</dbReference>
<feature type="region of interest" description="Disordered" evidence="3">
    <location>
        <begin position="491"/>
        <end position="535"/>
    </location>
</feature>
<feature type="region of interest" description="Disordered" evidence="3">
    <location>
        <begin position="1327"/>
        <end position="1368"/>
    </location>
</feature>
<dbReference type="PANTHER" id="PTHR38340">
    <property type="entry name" value="S-LAYER PROTEIN"/>
    <property type="match status" value="1"/>
</dbReference>
<dbReference type="RefSeq" id="WP_379561256.1">
    <property type="nucleotide sequence ID" value="NZ_JBHRTB010000010.1"/>
</dbReference>
<dbReference type="InterPro" id="IPR018511">
    <property type="entry name" value="Hemolysin-typ_Ca-bd_CS"/>
</dbReference>
<gene>
    <name evidence="6" type="ORF">ACFOGP_16805</name>
</gene>
<feature type="region of interest" description="Disordered" evidence="3">
    <location>
        <begin position="1"/>
        <end position="91"/>
    </location>
</feature>
<dbReference type="InterPro" id="IPR011049">
    <property type="entry name" value="Serralysin-like_metalloprot_C"/>
</dbReference>
<feature type="region of interest" description="Disordered" evidence="3">
    <location>
        <begin position="236"/>
        <end position="296"/>
    </location>
</feature>
<comment type="subcellular location">
    <subcellularLocation>
        <location evidence="1">Secreted</location>
    </subcellularLocation>
</comment>
<keyword evidence="2" id="KW-0964">Secreted</keyword>
<feature type="compositionally biased region" description="Low complexity" evidence="3">
    <location>
        <begin position="111"/>
        <end position="120"/>
    </location>
</feature>
<dbReference type="InterPro" id="IPR013783">
    <property type="entry name" value="Ig-like_fold"/>
</dbReference>
<feature type="compositionally biased region" description="Acidic residues" evidence="3">
    <location>
        <begin position="753"/>
        <end position="766"/>
    </location>
</feature>
<evidence type="ECO:0000313" key="7">
    <source>
        <dbReference type="Proteomes" id="UP001595632"/>
    </source>
</evidence>
<dbReference type="Gene3D" id="2.60.40.2030">
    <property type="match status" value="2"/>
</dbReference>
<feature type="region of interest" description="Disordered" evidence="3">
    <location>
        <begin position="614"/>
        <end position="766"/>
    </location>
</feature>
<dbReference type="Pfam" id="PF00353">
    <property type="entry name" value="HemolysinCabind"/>
    <property type="match status" value="30"/>
</dbReference>
<feature type="region of interest" description="Disordered" evidence="3">
    <location>
        <begin position="111"/>
        <end position="160"/>
    </location>
</feature>
<dbReference type="InterPro" id="IPR038081">
    <property type="entry name" value="CalX-like_sf"/>
</dbReference>
<feature type="compositionally biased region" description="Polar residues" evidence="3">
    <location>
        <begin position="1353"/>
        <end position="1365"/>
    </location>
</feature>
<feature type="region of interest" description="Disordered" evidence="3">
    <location>
        <begin position="1077"/>
        <end position="1131"/>
    </location>
</feature>
<proteinExistence type="predicted"/>
<dbReference type="InterPro" id="IPR001343">
    <property type="entry name" value="Hemolysn_Ca-bd"/>
</dbReference>
<feature type="compositionally biased region" description="Low complexity" evidence="3">
    <location>
        <begin position="65"/>
        <end position="77"/>
    </location>
</feature>
<dbReference type="Gene3D" id="2.60.40.10">
    <property type="entry name" value="Immunoglobulins"/>
    <property type="match status" value="1"/>
</dbReference>
<dbReference type="Proteomes" id="UP001595632">
    <property type="component" value="Unassembled WGS sequence"/>
</dbReference>